<dbReference type="GO" id="GO:0016491">
    <property type="term" value="F:oxidoreductase activity"/>
    <property type="evidence" value="ECO:0007669"/>
    <property type="project" value="UniProtKB-KW"/>
</dbReference>
<evidence type="ECO:0000259" key="6">
    <source>
        <dbReference type="Pfam" id="PF00394"/>
    </source>
</evidence>
<dbReference type="EMBL" id="NAJL01000116">
    <property type="protein sequence ID" value="TKA21654.1"/>
    <property type="molecule type" value="Genomic_DNA"/>
</dbReference>
<dbReference type="Proteomes" id="UP000308549">
    <property type="component" value="Unassembled WGS sequence"/>
</dbReference>
<comment type="caution">
    <text evidence="9">The sequence shown here is derived from an EMBL/GenBank/DDBJ whole genome shotgun (WGS) entry which is preliminary data.</text>
</comment>
<dbReference type="Pfam" id="PF07732">
    <property type="entry name" value="Cu-oxidase_3"/>
    <property type="match status" value="1"/>
</dbReference>
<reference evidence="9 10" key="1">
    <citation type="submission" date="2017-03" db="EMBL/GenBank/DDBJ databases">
        <title>Genomes of endolithic fungi from Antarctica.</title>
        <authorList>
            <person name="Coleine C."/>
            <person name="Masonjones S."/>
            <person name="Stajich J.E."/>
        </authorList>
    </citation>
    <scope>NUCLEOTIDE SEQUENCE [LARGE SCALE GENOMIC DNA]</scope>
    <source>
        <strain evidence="9 10">CCFEE 6315</strain>
    </source>
</reference>
<evidence type="ECO:0000259" key="8">
    <source>
        <dbReference type="Pfam" id="PF07732"/>
    </source>
</evidence>
<dbReference type="PANTHER" id="PTHR11709:SF414">
    <property type="entry name" value="ADR239WP"/>
    <property type="match status" value="1"/>
</dbReference>
<dbReference type="AlphaFoldDB" id="A0A4U0TIS2"/>
<evidence type="ECO:0000256" key="4">
    <source>
        <dbReference type="ARBA" id="ARBA00023008"/>
    </source>
</evidence>
<dbReference type="PANTHER" id="PTHR11709">
    <property type="entry name" value="MULTI-COPPER OXIDASE"/>
    <property type="match status" value="1"/>
</dbReference>
<proteinExistence type="inferred from homology"/>
<evidence type="ECO:0000256" key="5">
    <source>
        <dbReference type="SAM" id="MobiDB-lite"/>
    </source>
</evidence>
<dbReference type="InterPro" id="IPR008972">
    <property type="entry name" value="Cupredoxin"/>
</dbReference>
<keyword evidence="3" id="KW-0560">Oxidoreductase</keyword>
<evidence type="ECO:0000313" key="9">
    <source>
        <dbReference type="EMBL" id="TKA21654.1"/>
    </source>
</evidence>
<dbReference type="Gene3D" id="2.60.40.420">
    <property type="entry name" value="Cupredoxins - blue copper proteins"/>
    <property type="match status" value="3"/>
</dbReference>
<dbReference type="InterPro" id="IPR002355">
    <property type="entry name" value="Cu_oxidase_Cu_BS"/>
</dbReference>
<keyword evidence="10" id="KW-1185">Reference proteome</keyword>
<evidence type="ECO:0000256" key="1">
    <source>
        <dbReference type="ARBA" id="ARBA00010609"/>
    </source>
</evidence>
<gene>
    <name evidence="9" type="ORF">B0A50_08804</name>
</gene>
<evidence type="ECO:0000313" key="10">
    <source>
        <dbReference type="Proteomes" id="UP000308549"/>
    </source>
</evidence>
<feature type="region of interest" description="Disordered" evidence="5">
    <location>
        <begin position="64"/>
        <end position="94"/>
    </location>
</feature>
<dbReference type="CDD" id="cd13857">
    <property type="entry name" value="CuRO_1_Diphenol_Ox"/>
    <property type="match status" value="1"/>
</dbReference>
<feature type="region of interest" description="Disordered" evidence="5">
    <location>
        <begin position="706"/>
        <end position="725"/>
    </location>
</feature>
<dbReference type="InterPro" id="IPR011706">
    <property type="entry name" value="Cu-oxidase_C"/>
</dbReference>
<dbReference type="InterPro" id="IPR011707">
    <property type="entry name" value="Cu-oxidase-like_N"/>
</dbReference>
<evidence type="ECO:0000259" key="7">
    <source>
        <dbReference type="Pfam" id="PF07731"/>
    </source>
</evidence>
<dbReference type="OrthoDB" id="2121828at2759"/>
<evidence type="ECO:0000256" key="2">
    <source>
        <dbReference type="ARBA" id="ARBA00022723"/>
    </source>
</evidence>
<name>A0A4U0TIS2_9PEZI</name>
<keyword evidence="2" id="KW-0479">Metal-binding</keyword>
<organism evidence="9 10">
    <name type="scientific">Salinomyces thailandicus</name>
    <dbReference type="NCBI Taxonomy" id="706561"/>
    <lineage>
        <taxon>Eukaryota</taxon>
        <taxon>Fungi</taxon>
        <taxon>Dikarya</taxon>
        <taxon>Ascomycota</taxon>
        <taxon>Pezizomycotina</taxon>
        <taxon>Dothideomycetes</taxon>
        <taxon>Dothideomycetidae</taxon>
        <taxon>Mycosphaerellales</taxon>
        <taxon>Teratosphaeriaceae</taxon>
        <taxon>Salinomyces</taxon>
    </lineage>
</organism>
<accession>A0A4U0TIS2</accession>
<protein>
    <recommendedName>
        <fullName evidence="11">Multicopper oxidase</fullName>
    </recommendedName>
</protein>
<evidence type="ECO:0000256" key="3">
    <source>
        <dbReference type="ARBA" id="ARBA00023002"/>
    </source>
</evidence>
<dbReference type="InterPro" id="IPR045087">
    <property type="entry name" value="Cu-oxidase_fam"/>
</dbReference>
<dbReference type="PROSITE" id="PS00080">
    <property type="entry name" value="MULTICOPPER_OXIDASE2"/>
    <property type="match status" value="1"/>
</dbReference>
<feature type="compositionally biased region" description="Basic and acidic residues" evidence="5">
    <location>
        <begin position="73"/>
        <end position="94"/>
    </location>
</feature>
<dbReference type="Pfam" id="PF07731">
    <property type="entry name" value="Cu-oxidase_2"/>
    <property type="match status" value="1"/>
</dbReference>
<keyword evidence="4" id="KW-0186">Copper</keyword>
<dbReference type="FunFam" id="2.60.40.420:FF:000045">
    <property type="entry name" value="Laccase 2"/>
    <property type="match status" value="1"/>
</dbReference>
<dbReference type="InterPro" id="IPR001117">
    <property type="entry name" value="Cu-oxidase_2nd"/>
</dbReference>
<comment type="similarity">
    <text evidence="1">Belongs to the multicopper oxidase family.</text>
</comment>
<evidence type="ECO:0008006" key="11">
    <source>
        <dbReference type="Google" id="ProtNLM"/>
    </source>
</evidence>
<feature type="domain" description="Plastocyanin-like" evidence="7">
    <location>
        <begin position="555"/>
        <end position="687"/>
    </location>
</feature>
<dbReference type="CDD" id="cd13910">
    <property type="entry name" value="CuRO_3_MCO_like_4"/>
    <property type="match status" value="1"/>
</dbReference>
<feature type="domain" description="Plastocyanin-like" evidence="8">
    <location>
        <begin position="160"/>
        <end position="274"/>
    </location>
</feature>
<dbReference type="CDD" id="cd13886">
    <property type="entry name" value="CuRO_2_MCO_like_1"/>
    <property type="match status" value="1"/>
</dbReference>
<dbReference type="Pfam" id="PF00394">
    <property type="entry name" value="Cu-oxidase"/>
    <property type="match status" value="1"/>
</dbReference>
<dbReference type="SUPFAM" id="SSF49503">
    <property type="entry name" value="Cupredoxins"/>
    <property type="match status" value="3"/>
</dbReference>
<sequence>MGSGRGTRRSILEAQLAVAAETKHLLKLRGNSCGSELAVLVVRLGGGREVKSSTLPATRFPKPQALQVGPEMDGTRREEAPNSSPDKAELDLSPDHSSAGVSVLAILGVAGFILGLGRSAQDMVDQVEDVSKVETNDYLLDGDWNYSAPPQRRVYNWTVREHVHNPDGIYRPMLLVNNQFPGPLIRVNEGDTIVVHIDNRATNATSFHWHGIYQNGTPHMDGTVGITQCPIPPGGKFTYEFTVDNQSGTYWWHAHQSAQSSDGLHGPLVVHGRKERDLQQIAYGTDRVVLLSDHYHDLSSALLWQYLAPDMENTEPVPQGGLINGRGIRNCEEFPARQCDNTTSNVGLPNIDLERGKSHRLRIINTGAFAEFQFQIDGHELAVTEVDGTDVTPINYHRLNINPAQRYSVVINSSVESADSFWMRARMITQCFTDPPKTLQPDAVAIVRYAATGPAADSEQDPTPVDWEEKLALECRDMNTTELKPVDVLAAPAEADAFFYFRSNFEIGAYRLSRGFFDSSSFRPNIHSPTLQRTIDGLSSGNETFTSTAVSNPGNNAAFINDAAFDKTHEYVLQTTQTQTLDILISNFDDGNHPLHLHGYKYFILAQGHGYPPMKSTLESLTRENIQPLYDQLDLSNPLRRDTASVEAFGWILLRFVADNPGAWAFHCHVSWHSEAGLLMQFLTRTDELAKLEVPEANRELCGMEGVERGMGPEDESYRDLARGR</sequence>
<dbReference type="GO" id="GO:0005507">
    <property type="term" value="F:copper ion binding"/>
    <property type="evidence" value="ECO:0007669"/>
    <property type="project" value="InterPro"/>
</dbReference>
<feature type="domain" description="Plastocyanin-like" evidence="6">
    <location>
        <begin position="287"/>
        <end position="450"/>
    </location>
</feature>